<dbReference type="GO" id="GO:0005829">
    <property type="term" value="C:cytosol"/>
    <property type="evidence" value="ECO:0007669"/>
    <property type="project" value="TreeGrafter"/>
</dbReference>
<dbReference type="GO" id="GO:0005975">
    <property type="term" value="P:carbohydrate metabolic process"/>
    <property type="evidence" value="ECO:0007669"/>
    <property type="project" value="InterPro"/>
</dbReference>
<gene>
    <name evidence="18" type="ORF">VHUM_01351</name>
</gene>
<dbReference type="EMBL" id="QKWK01000003">
    <property type="protein sequence ID" value="TXT12950.1"/>
    <property type="molecule type" value="Genomic_DNA"/>
</dbReference>
<evidence type="ECO:0000259" key="16">
    <source>
        <dbReference type="Pfam" id="PF20511"/>
    </source>
</evidence>
<evidence type="ECO:0000256" key="8">
    <source>
        <dbReference type="ARBA" id="ARBA00022833"/>
    </source>
</evidence>
<comment type="cofactor">
    <cofactor evidence="13">
        <name>Zn(2+)</name>
        <dbReference type="ChEBI" id="CHEBI:29105"/>
    </cofactor>
    <text evidence="13">Binds 1 zinc ion per subunit.</text>
</comment>
<name>A0A7D8Z2C3_VANHU</name>
<dbReference type="InterPro" id="IPR011051">
    <property type="entry name" value="RmlC_Cupin_sf"/>
</dbReference>
<dbReference type="PRINTS" id="PR00714">
    <property type="entry name" value="MAN6PISMRASE"/>
</dbReference>
<dbReference type="UniPathway" id="UPA00126">
    <property type="reaction ID" value="UER00423"/>
</dbReference>
<evidence type="ECO:0000256" key="7">
    <source>
        <dbReference type="ARBA" id="ARBA00022723"/>
    </source>
</evidence>
<protein>
    <recommendedName>
        <fullName evidence="6">Mannose-6-phosphate isomerase</fullName>
        <ecNumber evidence="5">5.3.1.8</ecNumber>
    </recommendedName>
    <alternativeName>
        <fullName evidence="10">Phosphohexomutase</fullName>
    </alternativeName>
    <alternativeName>
        <fullName evidence="11">Phosphomannose isomerase</fullName>
    </alternativeName>
</protein>
<dbReference type="InterPro" id="IPR046458">
    <property type="entry name" value="PMI_typeI_hel"/>
</dbReference>
<comment type="pathway">
    <text evidence="3">Nucleotide-sugar biosynthesis; GDP-alpha-D-mannose biosynthesis; alpha-D-mannose 1-phosphate from D-fructose 6-phosphate: step 1/2.</text>
</comment>
<keyword evidence="7 13" id="KW-0479">Metal-binding</keyword>
<evidence type="ECO:0000256" key="1">
    <source>
        <dbReference type="ARBA" id="ARBA00000757"/>
    </source>
</evidence>
<keyword evidence="9" id="KW-0413">Isomerase</keyword>
<dbReference type="CDD" id="cd07011">
    <property type="entry name" value="cupin_PMI_type_I_N"/>
    <property type="match status" value="1"/>
</dbReference>
<evidence type="ECO:0000256" key="14">
    <source>
        <dbReference type="RuleBase" id="RU004189"/>
    </source>
</evidence>
<evidence type="ECO:0000256" key="13">
    <source>
        <dbReference type="PIRSR" id="PIRSR001480-2"/>
    </source>
</evidence>
<organism evidence="18 19">
    <name type="scientific">Vanrija humicola</name>
    <name type="common">Yeast</name>
    <name type="synonym">Cryptococcus humicola</name>
    <dbReference type="NCBI Taxonomy" id="5417"/>
    <lineage>
        <taxon>Eukaryota</taxon>
        <taxon>Fungi</taxon>
        <taxon>Dikarya</taxon>
        <taxon>Basidiomycota</taxon>
        <taxon>Agaricomycotina</taxon>
        <taxon>Tremellomycetes</taxon>
        <taxon>Trichosporonales</taxon>
        <taxon>Trichosporonaceae</taxon>
        <taxon>Vanrija</taxon>
    </lineage>
</organism>
<evidence type="ECO:0000313" key="19">
    <source>
        <dbReference type="Proteomes" id="UP000473826"/>
    </source>
</evidence>
<evidence type="ECO:0000313" key="18">
    <source>
        <dbReference type="EMBL" id="TXT12950.1"/>
    </source>
</evidence>
<feature type="active site" evidence="12">
    <location>
        <position position="318"/>
    </location>
</feature>
<dbReference type="AlphaFoldDB" id="A0A7D8Z2C3"/>
<dbReference type="GO" id="GO:0004476">
    <property type="term" value="F:mannose-6-phosphate isomerase activity"/>
    <property type="evidence" value="ECO:0007669"/>
    <property type="project" value="UniProtKB-EC"/>
</dbReference>
<dbReference type="Pfam" id="PF01238">
    <property type="entry name" value="PMI_typeI_C"/>
    <property type="match status" value="1"/>
</dbReference>
<sequence>MTAPPVFKIAPGIQAYDWGKKGAASLAAQFATESVPDFEIDEGKSYAELWMGTHTTLPSRVSATALLSDHLRQHPDFIGAKVAARFPDEAQVGQLPFLFKVLSIGTALSIQAHPDKELGKRLHAERPNIYKDPNHKPEMAVALTDFRGFLNFLPLPAIVEHLRTVPELAGLIRPEAIQQLEAVSGTEDPVTDAQKAALKAVFGDLMAAPEDKYRPAVEALVARYKRGEVAASEKPIAELAIQLDADFPGDVGVLCVFLLNVVDLKPGEAIFLGADVPHAYISGGEWESGDRTPPLVAVVRANPPDIMECMAQSDNVVRAGLTPKLRDVPTLIEMLTYEAGPADKQVLHPVEFNRDPATKIYDPPIDEFSVLRTHLAKDEVTTHRPIDGPSIGIVTNGEALVSWGFGEELIVTRGDVFFLAAGHEYKWQARKDSEIFRAFVEAA</sequence>
<proteinExistence type="inferred from homology"/>
<evidence type="ECO:0000256" key="10">
    <source>
        <dbReference type="ARBA" id="ARBA00029741"/>
    </source>
</evidence>
<evidence type="ECO:0000256" key="2">
    <source>
        <dbReference type="ARBA" id="ARBA00002564"/>
    </source>
</evidence>
<dbReference type="InterPro" id="IPR001250">
    <property type="entry name" value="Man6P_Isoase-1"/>
</dbReference>
<keyword evidence="8 13" id="KW-0862">Zinc</keyword>
<evidence type="ECO:0000256" key="5">
    <source>
        <dbReference type="ARBA" id="ARBA00011956"/>
    </source>
</evidence>
<dbReference type="Proteomes" id="UP000473826">
    <property type="component" value="Unassembled WGS sequence"/>
</dbReference>
<keyword evidence="19" id="KW-1185">Reference proteome</keyword>
<evidence type="ECO:0000256" key="3">
    <source>
        <dbReference type="ARBA" id="ARBA00004666"/>
    </source>
</evidence>
<dbReference type="Pfam" id="PF20512">
    <property type="entry name" value="PMI_typeI_hel"/>
    <property type="match status" value="1"/>
</dbReference>
<comment type="similarity">
    <text evidence="4 14">Belongs to the mannose-6-phosphate isomerase type 1 family.</text>
</comment>
<dbReference type="PANTHER" id="PTHR10309">
    <property type="entry name" value="MANNOSE-6-PHOSPHATE ISOMERASE"/>
    <property type="match status" value="1"/>
</dbReference>
<evidence type="ECO:0000256" key="12">
    <source>
        <dbReference type="PIRSR" id="PIRSR001480-1"/>
    </source>
</evidence>
<dbReference type="SUPFAM" id="SSF51182">
    <property type="entry name" value="RmlC-like cupins"/>
    <property type="match status" value="1"/>
</dbReference>
<dbReference type="PANTHER" id="PTHR10309:SF0">
    <property type="entry name" value="MANNOSE-6-PHOSPHATE ISOMERASE"/>
    <property type="match status" value="1"/>
</dbReference>
<dbReference type="Gene3D" id="1.10.441.10">
    <property type="entry name" value="Phosphomannose Isomerase, domain 2"/>
    <property type="match status" value="1"/>
</dbReference>
<dbReference type="EC" id="5.3.1.8" evidence="5"/>
<dbReference type="GO" id="GO:0008270">
    <property type="term" value="F:zinc ion binding"/>
    <property type="evidence" value="ECO:0007669"/>
    <property type="project" value="InterPro"/>
</dbReference>
<feature type="binding site" evidence="13">
    <location>
        <position position="278"/>
    </location>
    <ligand>
        <name>Zn(2+)</name>
        <dbReference type="ChEBI" id="CHEBI:29105"/>
    </ligand>
</feature>
<comment type="caution">
    <text evidence="18">The sequence shown here is derived from an EMBL/GenBank/DDBJ whole genome shotgun (WGS) entry which is preliminary data.</text>
</comment>
<comment type="catalytic activity">
    <reaction evidence="1">
        <text>D-mannose 6-phosphate = D-fructose 6-phosphate</text>
        <dbReference type="Rhea" id="RHEA:12356"/>
        <dbReference type="ChEBI" id="CHEBI:58735"/>
        <dbReference type="ChEBI" id="CHEBI:61527"/>
        <dbReference type="EC" id="5.3.1.8"/>
    </reaction>
</comment>
<evidence type="ECO:0000259" key="15">
    <source>
        <dbReference type="Pfam" id="PF01238"/>
    </source>
</evidence>
<dbReference type="InterPro" id="IPR016305">
    <property type="entry name" value="Mannose-6-P_Isomerase"/>
</dbReference>
<dbReference type="Gene3D" id="2.60.120.10">
    <property type="entry name" value="Jelly Rolls"/>
    <property type="match status" value="2"/>
</dbReference>
<dbReference type="GO" id="GO:0009298">
    <property type="term" value="P:GDP-mannose biosynthetic process"/>
    <property type="evidence" value="ECO:0007669"/>
    <property type="project" value="UniProtKB-UniPathway"/>
</dbReference>
<dbReference type="InterPro" id="IPR018050">
    <property type="entry name" value="Pmannose_isomerase-type1_CS"/>
</dbReference>
<evidence type="ECO:0000256" key="4">
    <source>
        <dbReference type="ARBA" id="ARBA00010772"/>
    </source>
</evidence>
<feature type="binding site" evidence="13">
    <location>
        <position position="111"/>
    </location>
    <ligand>
        <name>Zn(2+)</name>
        <dbReference type="ChEBI" id="CHEBI:29105"/>
    </ligand>
</feature>
<reference evidence="18 19" key="1">
    <citation type="journal article" date="2019" name="PLoS Genet.">
        <title>Convergent evolution of linked mating-type loci in basidiomycete fungi.</title>
        <authorList>
            <person name="Sun S."/>
            <person name="Coelho M.A."/>
            <person name="Heitman J."/>
            <person name="Nowrousian M."/>
        </authorList>
    </citation>
    <scope>NUCLEOTIDE SEQUENCE [LARGE SCALE GENOMIC DNA]</scope>
    <source>
        <strain evidence="18 19">CBS 4282</strain>
    </source>
</reference>
<dbReference type="PROSITE" id="PS00965">
    <property type="entry name" value="PMI_I_1"/>
    <property type="match status" value="1"/>
</dbReference>
<dbReference type="PIRSF" id="PIRSF001480">
    <property type="entry name" value="Mannose-6-phosphate_isomerase"/>
    <property type="match status" value="1"/>
</dbReference>
<dbReference type="OrthoDB" id="6605218at2759"/>
<accession>A0A7D8Z2C3</accession>
<evidence type="ECO:0000256" key="9">
    <source>
        <dbReference type="ARBA" id="ARBA00023235"/>
    </source>
</evidence>
<dbReference type="Pfam" id="PF20511">
    <property type="entry name" value="PMI_typeI_cat"/>
    <property type="match status" value="1"/>
</dbReference>
<dbReference type="NCBIfam" id="TIGR00218">
    <property type="entry name" value="manA"/>
    <property type="match status" value="1"/>
</dbReference>
<feature type="binding site" evidence="13">
    <location>
        <position position="113"/>
    </location>
    <ligand>
        <name>Zn(2+)</name>
        <dbReference type="ChEBI" id="CHEBI:29105"/>
    </ligand>
</feature>
<dbReference type="InterPro" id="IPR014710">
    <property type="entry name" value="RmlC-like_jellyroll"/>
</dbReference>
<dbReference type="InterPro" id="IPR046457">
    <property type="entry name" value="PMI_typeI_cat"/>
</dbReference>
<dbReference type="InterPro" id="IPR046456">
    <property type="entry name" value="PMI_typeI_C"/>
</dbReference>
<evidence type="ECO:0000259" key="17">
    <source>
        <dbReference type="Pfam" id="PF20512"/>
    </source>
</evidence>
<feature type="domain" description="Phosphomannose isomerase type I helical insertion" evidence="17">
    <location>
        <begin position="171"/>
        <end position="259"/>
    </location>
</feature>
<feature type="binding site" evidence="13">
    <location>
        <position position="138"/>
    </location>
    <ligand>
        <name>Zn(2+)</name>
        <dbReference type="ChEBI" id="CHEBI:29105"/>
    </ligand>
</feature>
<comment type="function">
    <text evidence="2">Involved in the synthesis of the GDP-mannose and dolichol-phosphate-mannose required for a number of critical mannosyl transfer reactions.</text>
</comment>
<feature type="domain" description="Phosphomannose isomerase type I catalytic" evidence="16">
    <location>
        <begin position="6"/>
        <end position="153"/>
    </location>
</feature>
<evidence type="ECO:0000256" key="6">
    <source>
        <dbReference type="ARBA" id="ARBA00018236"/>
    </source>
</evidence>
<evidence type="ECO:0000256" key="11">
    <source>
        <dbReference type="ARBA" id="ARBA00030762"/>
    </source>
</evidence>
<feature type="domain" description="Phosphomannose isomerase type I C-terminal" evidence="15">
    <location>
        <begin position="360"/>
        <end position="401"/>
    </location>
</feature>